<dbReference type="Proteomes" id="UP000176834">
    <property type="component" value="Unassembled WGS sequence"/>
</dbReference>
<dbReference type="InterPro" id="IPR004101">
    <property type="entry name" value="Mur_ligase_C"/>
</dbReference>
<dbReference type="GO" id="GO:0016881">
    <property type="term" value="F:acid-amino acid ligase activity"/>
    <property type="evidence" value="ECO:0007669"/>
    <property type="project" value="InterPro"/>
</dbReference>
<proteinExistence type="predicted"/>
<dbReference type="PANTHER" id="PTHR43024:SF1">
    <property type="entry name" value="UDP-N-ACETYLMURAMOYL-TRIPEPTIDE--D-ALANYL-D-ALANINE LIGASE"/>
    <property type="match status" value="1"/>
</dbReference>
<dbReference type="Pfam" id="PF08245">
    <property type="entry name" value="Mur_ligase_M"/>
    <property type="match status" value="1"/>
</dbReference>
<evidence type="ECO:0008006" key="8">
    <source>
        <dbReference type="Google" id="ProtNLM"/>
    </source>
</evidence>
<evidence type="ECO:0000256" key="3">
    <source>
        <dbReference type="ARBA" id="ARBA00022840"/>
    </source>
</evidence>
<dbReference type="InterPro" id="IPR051046">
    <property type="entry name" value="MurCDEF_CellWall_CoF430Synth"/>
</dbReference>
<evidence type="ECO:0000313" key="7">
    <source>
        <dbReference type="Proteomes" id="UP000176834"/>
    </source>
</evidence>
<dbReference type="EMBL" id="MGJN01000007">
    <property type="protein sequence ID" value="OGN07422.1"/>
    <property type="molecule type" value="Genomic_DNA"/>
</dbReference>
<evidence type="ECO:0000313" key="6">
    <source>
        <dbReference type="EMBL" id="OGN07422.1"/>
    </source>
</evidence>
<dbReference type="SUPFAM" id="SSF53244">
    <property type="entry name" value="MurD-like peptide ligases, peptide-binding domain"/>
    <property type="match status" value="1"/>
</dbReference>
<dbReference type="InterPro" id="IPR036565">
    <property type="entry name" value="Mur-like_cat_sf"/>
</dbReference>
<dbReference type="Pfam" id="PF02875">
    <property type="entry name" value="Mur_ligase_C"/>
    <property type="match status" value="1"/>
</dbReference>
<evidence type="ECO:0000256" key="2">
    <source>
        <dbReference type="ARBA" id="ARBA00022741"/>
    </source>
</evidence>
<feature type="domain" description="Mur ligase central" evidence="5">
    <location>
        <begin position="107"/>
        <end position="213"/>
    </location>
</feature>
<feature type="domain" description="Mur ligase C-terminal" evidence="4">
    <location>
        <begin position="285"/>
        <end position="408"/>
    </location>
</feature>
<keyword evidence="3" id="KW-0067">ATP-binding</keyword>
<dbReference type="Gene3D" id="3.90.190.20">
    <property type="entry name" value="Mur ligase, C-terminal domain"/>
    <property type="match status" value="1"/>
</dbReference>
<dbReference type="Gene3D" id="3.40.1190.10">
    <property type="entry name" value="Mur-like, catalytic domain"/>
    <property type="match status" value="1"/>
</dbReference>
<comment type="caution">
    <text evidence="6">The sequence shown here is derived from an EMBL/GenBank/DDBJ whole genome shotgun (WGS) entry which is preliminary data.</text>
</comment>
<dbReference type="InterPro" id="IPR036615">
    <property type="entry name" value="Mur_ligase_C_dom_sf"/>
</dbReference>
<keyword evidence="1" id="KW-0436">Ligase</keyword>
<accession>A0A1F8F2S6</accession>
<gene>
    <name evidence="6" type="ORF">A3B86_01590</name>
</gene>
<name>A0A1F8F2S6_9BACT</name>
<keyword evidence="2" id="KW-0547">Nucleotide-binding</keyword>
<protein>
    <recommendedName>
        <fullName evidence="8">UDP-N-acetylmuramoyl-tripeptide--D-alanyl-D-alanine ligase</fullName>
    </recommendedName>
</protein>
<evidence type="ECO:0000259" key="4">
    <source>
        <dbReference type="Pfam" id="PF02875"/>
    </source>
</evidence>
<evidence type="ECO:0000259" key="5">
    <source>
        <dbReference type="Pfam" id="PF08245"/>
    </source>
</evidence>
<organism evidence="6 7">
    <name type="scientific">Candidatus Yanofskybacteria bacterium RIFCSPHIGHO2_02_FULL_38_22b</name>
    <dbReference type="NCBI Taxonomy" id="1802673"/>
    <lineage>
        <taxon>Bacteria</taxon>
        <taxon>Candidatus Yanofskyibacteriota</taxon>
    </lineage>
</organism>
<sequence length="442" mass="49125">MKNLIKKIIIWKLDILAKMYLWRFKPDIIAITGNVGKTSTKEAVTAVLSKTKKVRSGKGNLNNEFGVPLTVIGDWADSYYEAGNSFWFWCKVLLVSFFKFFFIFKYPEVLVLEYGADKPGDISRLVHKYKPKIGIVTAVGDIPVHVEYFSDPDGVAREKSKLVSMLRPADYAILNHDDSMVYDMKEKTKAKVTTFGFTEGADVGLSNFNFRLDDNQKPEGVLFKISTWGSHLPAGRQAFVPAIIHGVLGKSQAFAAGAATCVGLIYDMNLIEVSEALSNYKSPKGRLKILKGIKNTIIIDDTYNAAPASMHLALDTLRELPGKRKIAILGDMLELGKYTVEAHEAVGNLAGSIADILVTVGARGKFIAYSAENQMDSKNIYSFVSSNLAKLKVQELTEEGDLILVKGSQGVRMEKIVEEIMAEPLRKKELLVRQGKKWLRSR</sequence>
<dbReference type="InterPro" id="IPR013221">
    <property type="entry name" value="Mur_ligase_cen"/>
</dbReference>
<evidence type="ECO:0000256" key="1">
    <source>
        <dbReference type="ARBA" id="ARBA00022598"/>
    </source>
</evidence>
<dbReference type="SUPFAM" id="SSF53623">
    <property type="entry name" value="MurD-like peptide ligases, catalytic domain"/>
    <property type="match status" value="1"/>
</dbReference>
<dbReference type="AlphaFoldDB" id="A0A1F8F2S6"/>
<dbReference type="PANTHER" id="PTHR43024">
    <property type="entry name" value="UDP-N-ACETYLMURAMOYL-TRIPEPTIDE--D-ALANYL-D-ALANINE LIGASE"/>
    <property type="match status" value="1"/>
</dbReference>
<reference evidence="6 7" key="1">
    <citation type="journal article" date="2016" name="Nat. Commun.">
        <title>Thousands of microbial genomes shed light on interconnected biogeochemical processes in an aquifer system.</title>
        <authorList>
            <person name="Anantharaman K."/>
            <person name="Brown C.T."/>
            <person name="Hug L.A."/>
            <person name="Sharon I."/>
            <person name="Castelle C.J."/>
            <person name="Probst A.J."/>
            <person name="Thomas B.C."/>
            <person name="Singh A."/>
            <person name="Wilkins M.J."/>
            <person name="Karaoz U."/>
            <person name="Brodie E.L."/>
            <person name="Williams K.H."/>
            <person name="Hubbard S.S."/>
            <person name="Banfield J.F."/>
        </authorList>
    </citation>
    <scope>NUCLEOTIDE SEQUENCE [LARGE SCALE GENOMIC DNA]</scope>
</reference>
<dbReference type="GO" id="GO:0005524">
    <property type="term" value="F:ATP binding"/>
    <property type="evidence" value="ECO:0007669"/>
    <property type="project" value="UniProtKB-KW"/>
</dbReference>